<keyword evidence="7 8" id="KW-0627">Porphyrin biosynthesis</keyword>
<comment type="subunit">
    <text evidence="8">Homodimer.</text>
</comment>
<dbReference type="InterPro" id="IPR015424">
    <property type="entry name" value="PyrdxlP-dep_Trfase"/>
</dbReference>
<dbReference type="Gene3D" id="3.40.640.10">
    <property type="entry name" value="Type I PLP-dependent aspartate aminotransferase-like (Major domain)"/>
    <property type="match status" value="1"/>
</dbReference>
<evidence type="ECO:0000256" key="4">
    <source>
        <dbReference type="ARBA" id="ARBA00008981"/>
    </source>
</evidence>
<dbReference type="EC" id="5.4.3.8" evidence="8"/>
<dbReference type="Pfam" id="PF00202">
    <property type="entry name" value="Aminotran_3"/>
    <property type="match status" value="1"/>
</dbReference>
<dbReference type="EMBL" id="CP097218">
    <property type="protein sequence ID" value="UQN28129.1"/>
    <property type="molecule type" value="Genomic_DNA"/>
</dbReference>
<name>A0ABY4N499_9MICO</name>
<proteinExistence type="inferred from homology"/>
<comment type="cofactor">
    <cofactor evidence="2 8">
        <name>pyridoxal 5'-phosphate</name>
        <dbReference type="ChEBI" id="CHEBI:597326"/>
    </cofactor>
</comment>
<dbReference type="NCBIfam" id="NF000818">
    <property type="entry name" value="PRK00062.1"/>
    <property type="match status" value="1"/>
</dbReference>
<keyword evidence="6 8" id="KW-0413">Isomerase</keyword>
<gene>
    <name evidence="8" type="primary">hemL</name>
    <name evidence="9" type="ORF">M4486_10740</name>
</gene>
<dbReference type="PANTHER" id="PTHR43713:SF3">
    <property type="entry name" value="GLUTAMATE-1-SEMIALDEHYDE 2,1-AMINOMUTASE 1, CHLOROPLASTIC-RELATED"/>
    <property type="match status" value="1"/>
</dbReference>
<comment type="pathway">
    <text evidence="3">Porphyrin-containing compound metabolism; protoporphyrin-IX biosynthesis; 5-aminolevulinate from L-glutamyl-tRNA(Glu): step 2/2.</text>
</comment>
<keyword evidence="8" id="KW-0963">Cytoplasm</keyword>
<reference evidence="9" key="1">
    <citation type="submission" date="2022-05" db="EMBL/GenBank/DDBJ databases">
        <title>Genomic analysis of Brachybacterium sp. CBA3104.</title>
        <authorList>
            <person name="Roh S.W."/>
            <person name="Kim Y.B."/>
            <person name="Kim Y."/>
        </authorList>
    </citation>
    <scope>NUCLEOTIDE SEQUENCE</scope>
    <source>
        <strain evidence="9">CBA3104</strain>
    </source>
</reference>
<dbReference type="InterPro" id="IPR005814">
    <property type="entry name" value="Aminotrans_3"/>
</dbReference>
<evidence type="ECO:0000256" key="1">
    <source>
        <dbReference type="ARBA" id="ARBA00001579"/>
    </source>
</evidence>
<sequence>MTLDETTSESLFDRAKQVIPAGVNSPVRAFGSVGGTPPFIASASGALLTDADGHEYVDLVGSWGPMILGHANPRVVDAVREAAGRGLSFGAPQTGEVSLVEELVRRVRPLRKVRLVNSGTEATMSALRVARAATGRDVVVKFAGCYHGHVDALLAEAGSGVATFAMPGSAGVTEGTARDTIVLPYGDRDAVTSLFAERGGEIAAIITEAAPANMGVVTPPESFNAFLAQTAHAAGALLITDEVLTGFRASAEGYYGIDGPTAGGTRAADGAGAPPVGGSDWAPDLMTFGKVIGGGLPVGAFGGRADLMDLLAPLGPVYQAGTLSGNPLATAAGLATFAGLDDAAYAQLARTSSTLQSLVADALTTAGVPHVIQTAGTLFSVFFREQPVTTYEDAKDQDTAAFGRFFHALLEGGVYLPPSAFEAWFVSTAHDEQIVDRIAQALPAAARAAAQG</sequence>
<dbReference type="HAMAP" id="MF_00375">
    <property type="entry name" value="HemL_aminotrans_3"/>
    <property type="match status" value="1"/>
</dbReference>
<comment type="catalytic activity">
    <reaction evidence="1 8">
        <text>(S)-4-amino-5-oxopentanoate = 5-aminolevulinate</text>
        <dbReference type="Rhea" id="RHEA:14265"/>
        <dbReference type="ChEBI" id="CHEBI:57501"/>
        <dbReference type="ChEBI" id="CHEBI:356416"/>
        <dbReference type="EC" id="5.4.3.8"/>
    </reaction>
</comment>
<evidence type="ECO:0000256" key="3">
    <source>
        <dbReference type="ARBA" id="ARBA00004819"/>
    </source>
</evidence>
<dbReference type="Proteomes" id="UP001055868">
    <property type="component" value="Chromosome"/>
</dbReference>
<evidence type="ECO:0000256" key="8">
    <source>
        <dbReference type="HAMAP-Rule" id="MF_00375"/>
    </source>
</evidence>
<comment type="similarity">
    <text evidence="4 8">Belongs to the class-III pyridoxal-phosphate-dependent aminotransferase family. HemL subfamily.</text>
</comment>
<dbReference type="RefSeq" id="WP_249477139.1">
    <property type="nucleotide sequence ID" value="NZ_CP097218.1"/>
</dbReference>
<evidence type="ECO:0000313" key="10">
    <source>
        <dbReference type="Proteomes" id="UP001055868"/>
    </source>
</evidence>
<dbReference type="PANTHER" id="PTHR43713">
    <property type="entry name" value="GLUTAMATE-1-SEMIALDEHYDE 2,1-AMINOMUTASE"/>
    <property type="match status" value="1"/>
</dbReference>
<dbReference type="Gene3D" id="3.90.1150.10">
    <property type="entry name" value="Aspartate Aminotransferase, domain 1"/>
    <property type="match status" value="1"/>
</dbReference>
<evidence type="ECO:0000256" key="7">
    <source>
        <dbReference type="ARBA" id="ARBA00023244"/>
    </source>
</evidence>
<keyword evidence="10" id="KW-1185">Reference proteome</keyword>
<evidence type="ECO:0000256" key="5">
    <source>
        <dbReference type="ARBA" id="ARBA00022898"/>
    </source>
</evidence>
<dbReference type="InterPro" id="IPR015421">
    <property type="entry name" value="PyrdxlP-dep_Trfase_major"/>
</dbReference>
<evidence type="ECO:0000256" key="6">
    <source>
        <dbReference type="ARBA" id="ARBA00023235"/>
    </source>
</evidence>
<organism evidence="9 10">
    <name type="scientific">Brachybacterium kimchii</name>
    <dbReference type="NCBI Taxonomy" id="2942909"/>
    <lineage>
        <taxon>Bacteria</taxon>
        <taxon>Bacillati</taxon>
        <taxon>Actinomycetota</taxon>
        <taxon>Actinomycetes</taxon>
        <taxon>Micrococcales</taxon>
        <taxon>Dermabacteraceae</taxon>
        <taxon>Brachybacterium</taxon>
    </lineage>
</organism>
<evidence type="ECO:0000256" key="2">
    <source>
        <dbReference type="ARBA" id="ARBA00001933"/>
    </source>
</evidence>
<feature type="modified residue" description="N6-(pyridoxal phosphate)lysine" evidence="8">
    <location>
        <position position="290"/>
    </location>
</feature>
<dbReference type="CDD" id="cd00610">
    <property type="entry name" value="OAT_like"/>
    <property type="match status" value="1"/>
</dbReference>
<comment type="subcellular location">
    <subcellularLocation>
        <location evidence="8">Cytoplasm</location>
    </subcellularLocation>
</comment>
<dbReference type="SUPFAM" id="SSF53383">
    <property type="entry name" value="PLP-dependent transferases"/>
    <property type="match status" value="1"/>
</dbReference>
<protein>
    <recommendedName>
        <fullName evidence="8">Glutamate-1-semialdehyde 2,1-aminomutase</fullName>
        <shortName evidence="8">GSA</shortName>
        <ecNumber evidence="8">5.4.3.8</ecNumber>
    </recommendedName>
    <alternativeName>
        <fullName evidence="8">Glutamate-1-semialdehyde aminotransferase</fullName>
        <shortName evidence="8">GSA-AT</shortName>
    </alternativeName>
</protein>
<keyword evidence="5 8" id="KW-0663">Pyridoxal phosphate</keyword>
<accession>A0ABY4N499</accession>
<dbReference type="InterPro" id="IPR015422">
    <property type="entry name" value="PyrdxlP-dep_Trfase_small"/>
</dbReference>
<dbReference type="InterPro" id="IPR004639">
    <property type="entry name" value="4pyrrol_synth_GluAld_NH2Trfase"/>
</dbReference>
<evidence type="ECO:0000313" key="9">
    <source>
        <dbReference type="EMBL" id="UQN28129.1"/>
    </source>
</evidence>